<name>A0ACC0BNU8_CATRO</name>
<organism evidence="1 2">
    <name type="scientific">Catharanthus roseus</name>
    <name type="common">Madagascar periwinkle</name>
    <name type="synonym">Vinca rosea</name>
    <dbReference type="NCBI Taxonomy" id="4058"/>
    <lineage>
        <taxon>Eukaryota</taxon>
        <taxon>Viridiplantae</taxon>
        <taxon>Streptophyta</taxon>
        <taxon>Embryophyta</taxon>
        <taxon>Tracheophyta</taxon>
        <taxon>Spermatophyta</taxon>
        <taxon>Magnoliopsida</taxon>
        <taxon>eudicotyledons</taxon>
        <taxon>Gunneridae</taxon>
        <taxon>Pentapetalae</taxon>
        <taxon>asterids</taxon>
        <taxon>lamiids</taxon>
        <taxon>Gentianales</taxon>
        <taxon>Apocynaceae</taxon>
        <taxon>Rauvolfioideae</taxon>
        <taxon>Vinceae</taxon>
        <taxon>Catharanthinae</taxon>
        <taxon>Catharanthus</taxon>
    </lineage>
</organism>
<sequence length="291" mass="33229">MVGTGKNQIVYPNRLIKTPTRSHNCPTKQIQPLFAVLYDSVYPRRHRTAAASSLSSAAAYRHFQQLLLLLIVMDRDRDSEGEMEDFKKKVSISEESDIMDAENSSDSSISSKTVDLLRRFLAVQQRRAQAYARLKRGFEDYMVSGVELAYQQLCSEITVEFNDCSKQVRELETQFLDKDLFRDDIARLLRSVQNKEKQKLQLTATIQVLKKAGRPSERLVSHENCRFHHQIGHECVHIHNLTEASGTEEAEADAEYDNALKEAIKGVQEAVTTINEHLEEVRYEIAALEAE</sequence>
<dbReference type="EMBL" id="CM044703">
    <property type="protein sequence ID" value="KAI5674294.1"/>
    <property type="molecule type" value="Genomic_DNA"/>
</dbReference>
<gene>
    <name evidence="1" type="ORF">M9H77_14658</name>
</gene>
<dbReference type="Proteomes" id="UP001060085">
    <property type="component" value="Linkage Group LG03"/>
</dbReference>
<proteinExistence type="predicted"/>
<protein>
    <submittedName>
        <fullName evidence="1">Uncharacterized protein</fullName>
    </submittedName>
</protein>
<keyword evidence="2" id="KW-1185">Reference proteome</keyword>
<accession>A0ACC0BNU8</accession>
<comment type="caution">
    <text evidence="1">The sequence shown here is derived from an EMBL/GenBank/DDBJ whole genome shotgun (WGS) entry which is preliminary data.</text>
</comment>
<reference evidence="2" key="1">
    <citation type="journal article" date="2023" name="Nat. Plants">
        <title>Single-cell RNA sequencing provides a high-resolution roadmap for understanding the multicellular compartmentation of specialized metabolism.</title>
        <authorList>
            <person name="Sun S."/>
            <person name="Shen X."/>
            <person name="Li Y."/>
            <person name="Li Y."/>
            <person name="Wang S."/>
            <person name="Li R."/>
            <person name="Zhang H."/>
            <person name="Shen G."/>
            <person name="Guo B."/>
            <person name="Wei J."/>
            <person name="Xu J."/>
            <person name="St-Pierre B."/>
            <person name="Chen S."/>
            <person name="Sun C."/>
        </authorList>
    </citation>
    <scope>NUCLEOTIDE SEQUENCE [LARGE SCALE GENOMIC DNA]</scope>
</reference>
<evidence type="ECO:0000313" key="1">
    <source>
        <dbReference type="EMBL" id="KAI5674294.1"/>
    </source>
</evidence>
<evidence type="ECO:0000313" key="2">
    <source>
        <dbReference type="Proteomes" id="UP001060085"/>
    </source>
</evidence>